<feature type="domain" description="Gram-positive cocci surface proteins LPxTG" evidence="8">
    <location>
        <begin position="208"/>
        <end position="244"/>
    </location>
</feature>
<accession>A0ABV9XI90</accession>
<evidence type="ECO:0000313" key="10">
    <source>
        <dbReference type="Proteomes" id="UP001595829"/>
    </source>
</evidence>
<evidence type="ECO:0000256" key="2">
    <source>
        <dbReference type="ARBA" id="ARBA00022525"/>
    </source>
</evidence>
<reference evidence="10" key="1">
    <citation type="journal article" date="2019" name="Int. J. Syst. Evol. Microbiol.">
        <title>The Global Catalogue of Microorganisms (GCM) 10K type strain sequencing project: providing services to taxonomists for standard genome sequencing and annotation.</title>
        <authorList>
            <consortium name="The Broad Institute Genomics Platform"/>
            <consortium name="The Broad Institute Genome Sequencing Center for Infectious Disease"/>
            <person name="Wu L."/>
            <person name="Ma J."/>
        </authorList>
    </citation>
    <scope>NUCLEOTIDE SEQUENCE [LARGE SCALE GENOMIC DNA]</scope>
    <source>
        <strain evidence="10">CGMCC 4.1648</strain>
    </source>
</reference>
<proteinExistence type="predicted"/>
<evidence type="ECO:0000256" key="3">
    <source>
        <dbReference type="ARBA" id="ARBA00022729"/>
    </source>
</evidence>
<feature type="signal peptide" evidence="7">
    <location>
        <begin position="1"/>
        <end position="27"/>
    </location>
</feature>
<evidence type="ECO:0000256" key="5">
    <source>
        <dbReference type="SAM" id="MobiDB-lite"/>
    </source>
</evidence>
<sequence>MRTLTKTTGALVAAAACSLLLAPAAYATTDTYTVDLHQKKELPLTATSWTGDKEKTCADIPADKDGWHFVLPGKTTDFVKLTVTFEKGGEQVITDFGPPSDKHAFASSEAGDTLTSAVAEVKGGEVKWFNLSHTCPASVTTSPSPSTSPSQSPTAIPSGSATPTQNPTGSPTGSPSATPSENPTGSATPGGTAPTASPSTGGSSTGDLAETGSSAPVGALAGVAAALVAGGAFLVVRRRKAQQH</sequence>
<evidence type="ECO:0000256" key="4">
    <source>
        <dbReference type="ARBA" id="ARBA00023088"/>
    </source>
</evidence>
<evidence type="ECO:0000256" key="7">
    <source>
        <dbReference type="SAM" id="SignalP"/>
    </source>
</evidence>
<feature type="chain" id="PRO_5046635108" evidence="7">
    <location>
        <begin position="28"/>
        <end position="244"/>
    </location>
</feature>
<keyword evidence="1" id="KW-0134">Cell wall</keyword>
<evidence type="ECO:0000259" key="8">
    <source>
        <dbReference type="PROSITE" id="PS50847"/>
    </source>
</evidence>
<keyword evidence="10" id="KW-1185">Reference proteome</keyword>
<keyword evidence="3 7" id="KW-0732">Signal</keyword>
<keyword evidence="6" id="KW-0812">Transmembrane</keyword>
<dbReference type="NCBIfam" id="TIGR01167">
    <property type="entry name" value="LPXTG_anchor"/>
    <property type="match status" value="1"/>
</dbReference>
<dbReference type="RefSeq" id="WP_345691281.1">
    <property type="nucleotide sequence ID" value="NZ_BAABIT010000001.1"/>
</dbReference>
<comment type="caution">
    <text evidence="9">The sequence shown here is derived from an EMBL/GenBank/DDBJ whole genome shotgun (WGS) entry which is preliminary data.</text>
</comment>
<organism evidence="9 10">
    <name type="scientific">Streptomyces coeruleoprunus</name>
    <dbReference type="NCBI Taxonomy" id="285563"/>
    <lineage>
        <taxon>Bacteria</taxon>
        <taxon>Bacillati</taxon>
        <taxon>Actinomycetota</taxon>
        <taxon>Actinomycetes</taxon>
        <taxon>Kitasatosporales</taxon>
        <taxon>Streptomycetaceae</taxon>
        <taxon>Streptomyces</taxon>
    </lineage>
</organism>
<feature type="compositionally biased region" description="Low complexity" evidence="5">
    <location>
        <begin position="137"/>
        <end position="206"/>
    </location>
</feature>
<evidence type="ECO:0000256" key="1">
    <source>
        <dbReference type="ARBA" id="ARBA00022512"/>
    </source>
</evidence>
<keyword evidence="6" id="KW-0472">Membrane</keyword>
<keyword evidence="4" id="KW-0572">Peptidoglycan-anchor</keyword>
<dbReference type="PROSITE" id="PS51257">
    <property type="entry name" value="PROKAR_LIPOPROTEIN"/>
    <property type="match status" value="1"/>
</dbReference>
<dbReference type="PROSITE" id="PS50847">
    <property type="entry name" value="GRAM_POS_ANCHORING"/>
    <property type="match status" value="1"/>
</dbReference>
<gene>
    <name evidence="9" type="ORF">ACFPM3_21645</name>
</gene>
<feature type="region of interest" description="Disordered" evidence="5">
    <location>
        <begin position="137"/>
        <end position="213"/>
    </location>
</feature>
<feature type="transmembrane region" description="Helical" evidence="6">
    <location>
        <begin position="217"/>
        <end position="236"/>
    </location>
</feature>
<dbReference type="Proteomes" id="UP001595829">
    <property type="component" value="Unassembled WGS sequence"/>
</dbReference>
<evidence type="ECO:0000256" key="6">
    <source>
        <dbReference type="SAM" id="Phobius"/>
    </source>
</evidence>
<name>A0ABV9XI90_9ACTN</name>
<protein>
    <submittedName>
        <fullName evidence="9">LPXTG cell wall anchor domain-containing protein</fullName>
    </submittedName>
</protein>
<keyword evidence="6" id="KW-1133">Transmembrane helix</keyword>
<dbReference type="EMBL" id="JBHSJD010000017">
    <property type="protein sequence ID" value="MFC5024732.1"/>
    <property type="molecule type" value="Genomic_DNA"/>
</dbReference>
<evidence type="ECO:0000313" key="9">
    <source>
        <dbReference type="EMBL" id="MFC5024732.1"/>
    </source>
</evidence>
<keyword evidence="2" id="KW-0964">Secreted</keyword>
<dbReference type="InterPro" id="IPR019931">
    <property type="entry name" value="LPXTG_anchor"/>
</dbReference>